<dbReference type="InterPro" id="IPR056884">
    <property type="entry name" value="NPHP3-like_N"/>
</dbReference>
<evidence type="ECO:0000259" key="3">
    <source>
        <dbReference type="Pfam" id="PF24883"/>
    </source>
</evidence>
<organism evidence="4 5">
    <name type="scientific">Gymnopilus dilepis</name>
    <dbReference type="NCBI Taxonomy" id="231916"/>
    <lineage>
        <taxon>Eukaryota</taxon>
        <taxon>Fungi</taxon>
        <taxon>Dikarya</taxon>
        <taxon>Basidiomycota</taxon>
        <taxon>Agaricomycotina</taxon>
        <taxon>Agaricomycetes</taxon>
        <taxon>Agaricomycetidae</taxon>
        <taxon>Agaricales</taxon>
        <taxon>Agaricineae</taxon>
        <taxon>Hymenogastraceae</taxon>
        <taxon>Gymnopilus</taxon>
    </lineage>
</organism>
<evidence type="ECO:0000256" key="1">
    <source>
        <dbReference type="ARBA" id="ARBA00022737"/>
    </source>
</evidence>
<feature type="domain" description="Nephrocystin 3-like N-terminal" evidence="3">
    <location>
        <begin position="61"/>
        <end position="218"/>
    </location>
</feature>
<dbReference type="InterPro" id="IPR036770">
    <property type="entry name" value="Ankyrin_rpt-contain_sf"/>
</dbReference>
<evidence type="ECO:0000313" key="4">
    <source>
        <dbReference type="EMBL" id="PPQ84972.1"/>
    </source>
</evidence>
<sequence length="609" mass="68507">MVEMFNQANNVVIESSAINVHVNELTSKQTNLIKLREVADWLTPINFRTIQSDTFLKHTPGTGQWFLESQDFSKWISGEQRSLSVLGIPGAGKTILSSIVISHLELYISKNVKAALAYAYFRHNDSYSLSDILAAMIKQLIEGHHIAYAYLEGIYDDYKKKAVRPPVDDLARILRGLIERLGKVYIVVDALDEASEDCRSEFLRVLSNLSISLLTTSRPLDLSRLLPELTVEVRISGQTSYDIESFAARCLKQSHRIQAITKGDQVLQAEILGKLKSKSQGMFLAVSLHADTLSQCTNKKQLMEVAARLPSTLDAIYESTLQRIEAQGPQVARIARSTILWVIYAYQSLRAKVLERAVAISPDKPGFCSDNIIPLELLVTWCCGLVVVDEESNLVRLAHYTTYDFFKSLRTGDFRNPHTSITSSCIAYLQAFDFQNFTNFLRPDWSGEILEGNFFNEDGLYRYAHKFWGKHARCSQVAADLPICVAEFMSSIQEYPILSEEEDEYVFWPTYCTAAYFGLVDVLRIIQDFHCQLTPDGRTSLMLAADRGHFDVVEYILLCQDVDINAIDNAGHTALHLATSEGHGAVVKLLLAQPDIDVNTQHQEKAFLP</sequence>
<dbReference type="SUPFAM" id="SSF52540">
    <property type="entry name" value="P-loop containing nucleoside triphosphate hydrolases"/>
    <property type="match status" value="1"/>
</dbReference>
<dbReference type="PROSITE" id="PS50088">
    <property type="entry name" value="ANK_REPEAT"/>
    <property type="match status" value="2"/>
</dbReference>
<dbReference type="InParanoid" id="A0A409X2J3"/>
<dbReference type="InterPro" id="IPR002110">
    <property type="entry name" value="Ankyrin_rpt"/>
</dbReference>
<dbReference type="EMBL" id="NHYE01004374">
    <property type="protein sequence ID" value="PPQ84972.1"/>
    <property type="molecule type" value="Genomic_DNA"/>
</dbReference>
<dbReference type="PANTHER" id="PTHR10039">
    <property type="entry name" value="AMELOGENIN"/>
    <property type="match status" value="1"/>
</dbReference>
<dbReference type="Pfam" id="PF12796">
    <property type="entry name" value="Ank_2"/>
    <property type="match status" value="1"/>
</dbReference>
<dbReference type="SUPFAM" id="SSF48403">
    <property type="entry name" value="Ankyrin repeat"/>
    <property type="match status" value="1"/>
</dbReference>
<evidence type="ECO:0000313" key="5">
    <source>
        <dbReference type="Proteomes" id="UP000284706"/>
    </source>
</evidence>
<dbReference type="OrthoDB" id="7464126at2759"/>
<keyword evidence="5" id="KW-1185">Reference proteome</keyword>
<dbReference type="AlphaFoldDB" id="A0A409X2J3"/>
<proteinExistence type="predicted"/>
<dbReference type="Pfam" id="PF24883">
    <property type="entry name" value="NPHP3_N"/>
    <property type="match status" value="1"/>
</dbReference>
<evidence type="ECO:0000256" key="2">
    <source>
        <dbReference type="PROSITE-ProRule" id="PRU00023"/>
    </source>
</evidence>
<name>A0A409X2J3_9AGAR</name>
<dbReference type="SMART" id="SM00248">
    <property type="entry name" value="ANK"/>
    <property type="match status" value="2"/>
</dbReference>
<feature type="repeat" description="ANK" evidence="2">
    <location>
        <begin position="536"/>
        <end position="569"/>
    </location>
</feature>
<dbReference type="Proteomes" id="UP000284706">
    <property type="component" value="Unassembled WGS sequence"/>
</dbReference>
<dbReference type="Gene3D" id="1.25.40.20">
    <property type="entry name" value="Ankyrin repeat-containing domain"/>
    <property type="match status" value="1"/>
</dbReference>
<keyword evidence="2" id="KW-0040">ANK repeat</keyword>
<dbReference type="InterPro" id="IPR027417">
    <property type="entry name" value="P-loop_NTPase"/>
</dbReference>
<dbReference type="STRING" id="231916.A0A409X2J3"/>
<comment type="caution">
    <text evidence="4">The sequence shown here is derived from an EMBL/GenBank/DDBJ whole genome shotgun (WGS) entry which is preliminary data.</text>
</comment>
<dbReference type="Gene3D" id="3.40.50.300">
    <property type="entry name" value="P-loop containing nucleotide triphosphate hydrolases"/>
    <property type="match status" value="1"/>
</dbReference>
<protein>
    <recommendedName>
        <fullName evidence="3">Nephrocystin 3-like N-terminal domain-containing protein</fullName>
    </recommendedName>
</protein>
<accession>A0A409X2J3</accession>
<reference evidence="4 5" key="1">
    <citation type="journal article" date="2018" name="Evol. Lett.">
        <title>Horizontal gene cluster transfer increased hallucinogenic mushroom diversity.</title>
        <authorList>
            <person name="Reynolds H.T."/>
            <person name="Vijayakumar V."/>
            <person name="Gluck-Thaler E."/>
            <person name="Korotkin H.B."/>
            <person name="Matheny P.B."/>
            <person name="Slot J.C."/>
        </authorList>
    </citation>
    <scope>NUCLEOTIDE SEQUENCE [LARGE SCALE GENOMIC DNA]</scope>
    <source>
        <strain evidence="4 5">SRW20</strain>
    </source>
</reference>
<dbReference type="PROSITE" id="PS50297">
    <property type="entry name" value="ANK_REP_REGION"/>
    <property type="match status" value="2"/>
</dbReference>
<dbReference type="PANTHER" id="PTHR10039:SF15">
    <property type="entry name" value="NACHT DOMAIN-CONTAINING PROTEIN"/>
    <property type="match status" value="1"/>
</dbReference>
<gene>
    <name evidence="4" type="ORF">CVT26_008089</name>
</gene>
<feature type="repeat" description="ANK" evidence="2">
    <location>
        <begin position="570"/>
        <end position="591"/>
    </location>
</feature>
<keyword evidence="1" id="KW-0677">Repeat</keyword>